<dbReference type="EMBL" id="JBBWUH010000008">
    <property type="protein sequence ID" value="KAK8159220.1"/>
    <property type="molecule type" value="Genomic_DNA"/>
</dbReference>
<name>A0ABR1XKE7_9PEZI</name>
<protein>
    <submittedName>
        <fullName evidence="2">Uncharacterized protein</fullName>
    </submittedName>
</protein>
<proteinExistence type="predicted"/>
<dbReference type="Proteomes" id="UP001456524">
    <property type="component" value="Unassembled WGS sequence"/>
</dbReference>
<comment type="caution">
    <text evidence="2">The sequence shown here is derived from an EMBL/GenBank/DDBJ whole genome shotgun (WGS) entry which is preliminary data.</text>
</comment>
<reference evidence="2 3" key="1">
    <citation type="journal article" date="2022" name="G3 (Bethesda)">
        <title>Enemy or ally: a genomic approach to elucidate the lifestyle of Phyllosticta citrichinaensis.</title>
        <authorList>
            <person name="Buijs V.A."/>
            <person name="Groenewald J.Z."/>
            <person name="Haridas S."/>
            <person name="LaButti K.M."/>
            <person name="Lipzen A."/>
            <person name="Martin F.M."/>
            <person name="Barry K."/>
            <person name="Grigoriev I.V."/>
            <person name="Crous P.W."/>
            <person name="Seidl M.F."/>
        </authorList>
    </citation>
    <scope>NUCLEOTIDE SEQUENCE [LARGE SCALE GENOMIC DNA]</scope>
    <source>
        <strain evidence="2 3">CBS 129764</strain>
    </source>
</reference>
<keyword evidence="1" id="KW-0472">Membrane</keyword>
<gene>
    <name evidence="2" type="ORF">IWX90DRAFT_294187</name>
</gene>
<evidence type="ECO:0000256" key="1">
    <source>
        <dbReference type="SAM" id="Phobius"/>
    </source>
</evidence>
<accession>A0ABR1XKE7</accession>
<organism evidence="2 3">
    <name type="scientific">Phyllosticta citrichinensis</name>
    <dbReference type="NCBI Taxonomy" id="1130410"/>
    <lineage>
        <taxon>Eukaryota</taxon>
        <taxon>Fungi</taxon>
        <taxon>Dikarya</taxon>
        <taxon>Ascomycota</taxon>
        <taxon>Pezizomycotina</taxon>
        <taxon>Dothideomycetes</taxon>
        <taxon>Dothideomycetes incertae sedis</taxon>
        <taxon>Botryosphaeriales</taxon>
        <taxon>Phyllostictaceae</taxon>
        <taxon>Phyllosticta</taxon>
    </lineage>
</organism>
<keyword evidence="1" id="KW-1133">Transmembrane helix</keyword>
<sequence length="174" mass="18403">MRTGPTYILDHHDPPTNDAILIDDTTSFRNQPTLPYLLLLSPPPPPLLCAALWSATTLSFLLILFFPPCCQTINQSINETFKQTSISPHCCHPPSPLECAKGGSQNLGRGGVAPALPSACVGDHTCNKLRARGLFLPTVLACACVFVRGCGCGCGCGCGVGSLFLLLLCCVESE</sequence>
<keyword evidence="1" id="KW-0812">Transmembrane</keyword>
<evidence type="ECO:0000313" key="3">
    <source>
        <dbReference type="Proteomes" id="UP001456524"/>
    </source>
</evidence>
<feature type="transmembrane region" description="Helical" evidence="1">
    <location>
        <begin position="45"/>
        <end position="66"/>
    </location>
</feature>
<evidence type="ECO:0000313" key="2">
    <source>
        <dbReference type="EMBL" id="KAK8159220.1"/>
    </source>
</evidence>
<keyword evidence="3" id="KW-1185">Reference proteome</keyword>